<dbReference type="EMBL" id="BRZM01000022">
    <property type="protein sequence ID" value="GLD55577.1"/>
    <property type="molecule type" value="Genomic_DNA"/>
</dbReference>
<proteinExistence type="predicted"/>
<evidence type="ECO:0000256" key="1">
    <source>
        <dbReference type="SAM" id="SignalP"/>
    </source>
</evidence>
<gene>
    <name evidence="2" type="ORF">AKAME5_000802800</name>
</gene>
<name>A0AAD3R4J8_LATJO</name>
<protein>
    <submittedName>
        <fullName evidence="2">High choriolytic enzyme 1-like protein</fullName>
    </submittedName>
</protein>
<evidence type="ECO:0000313" key="3">
    <source>
        <dbReference type="Proteomes" id="UP001279410"/>
    </source>
</evidence>
<keyword evidence="3" id="KW-1185">Reference proteome</keyword>
<dbReference type="Proteomes" id="UP001279410">
    <property type="component" value="Unassembled WGS sequence"/>
</dbReference>
<dbReference type="AlphaFoldDB" id="A0AAD3R4J8"/>
<comment type="caution">
    <text evidence="2">The sequence shown here is derived from an EMBL/GenBank/DDBJ whole genome shotgun (WGS) entry which is preliminary data.</text>
</comment>
<organism evidence="2 3">
    <name type="scientific">Lates japonicus</name>
    <name type="common">Japanese lates</name>
    <dbReference type="NCBI Taxonomy" id="270547"/>
    <lineage>
        <taxon>Eukaryota</taxon>
        <taxon>Metazoa</taxon>
        <taxon>Chordata</taxon>
        <taxon>Craniata</taxon>
        <taxon>Vertebrata</taxon>
        <taxon>Euteleostomi</taxon>
        <taxon>Actinopterygii</taxon>
        <taxon>Neopterygii</taxon>
        <taxon>Teleostei</taxon>
        <taxon>Neoteleostei</taxon>
        <taxon>Acanthomorphata</taxon>
        <taxon>Carangaria</taxon>
        <taxon>Carangaria incertae sedis</taxon>
        <taxon>Centropomidae</taxon>
        <taxon>Lates</taxon>
    </lineage>
</organism>
<sequence>MTFCYLLLLLLLGLSQAHPFQGEGVKKTHRRLSALLVILFGIMLLMRSLLKETQVAPQNQNAMMCWSQEPPMKAPNGYAADPSP</sequence>
<reference evidence="2" key="1">
    <citation type="submission" date="2022-08" db="EMBL/GenBank/DDBJ databases">
        <title>Genome sequencing of akame (Lates japonicus).</title>
        <authorList>
            <person name="Hashiguchi Y."/>
            <person name="Takahashi H."/>
        </authorList>
    </citation>
    <scope>NUCLEOTIDE SEQUENCE</scope>
    <source>
        <strain evidence="2">Kochi</strain>
    </source>
</reference>
<feature type="signal peptide" evidence="1">
    <location>
        <begin position="1"/>
        <end position="17"/>
    </location>
</feature>
<evidence type="ECO:0000313" key="2">
    <source>
        <dbReference type="EMBL" id="GLD55577.1"/>
    </source>
</evidence>
<accession>A0AAD3R4J8</accession>
<feature type="chain" id="PRO_5041960316" evidence="1">
    <location>
        <begin position="18"/>
        <end position="84"/>
    </location>
</feature>
<keyword evidence="1" id="KW-0732">Signal</keyword>